<comment type="cofactor">
    <cofactor evidence="1">
        <name>Zn(2+)</name>
        <dbReference type="ChEBI" id="CHEBI:29105"/>
    </cofactor>
</comment>
<evidence type="ECO:0000256" key="4">
    <source>
        <dbReference type="ARBA" id="ARBA00022692"/>
    </source>
</evidence>
<keyword evidence="8 10" id="KW-1133">Transmembrane helix</keyword>
<dbReference type="SUPFAM" id="SSF56281">
    <property type="entry name" value="Metallo-hydrolase/oxidoreductase"/>
    <property type="match status" value="1"/>
</dbReference>
<keyword evidence="4 10" id="KW-0812">Transmembrane</keyword>
<feature type="transmembrane region" description="Helical" evidence="10">
    <location>
        <begin position="355"/>
        <end position="376"/>
    </location>
</feature>
<comment type="subcellular location">
    <subcellularLocation>
        <location evidence="2">Cell membrane</location>
        <topology evidence="2">Multi-pass membrane protein</topology>
    </subcellularLocation>
</comment>
<keyword evidence="3" id="KW-1003">Cell membrane</keyword>
<dbReference type="NCBIfam" id="TIGR00360">
    <property type="entry name" value="ComEC_N-term"/>
    <property type="match status" value="1"/>
</dbReference>
<dbReference type="InterPro" id="IPR035681">
    <property type="entry name" value="ComA-like_MBL"/>
</dbReference>
<dbReference type="InterPro" id="IPR004477">
    <property type="entry name" value="ComEC_N"/>
</dbReference>
<dbReference type="InterPro" id="IPR001018">
    <property type="entry name" value="Beta-lactamase_class-B_CS"/>
</dbReference>
<evidence type="ECO:0000256" key="7">
    <source>
        <dbReference type="ARBA" id="ARBA00022833"/>
    </source>
</evidence>
<dbReference type="GO" id="GO:0008800">
    <property type="term" value="F:beta-lactamase activity"/>
    <property type="evidence" value="ECO:0007669"/>
    <property type="project" value="InterPro"/>
</dbReference>
<feature type="transmembrane region" description="Helical" evidence="10">
    <location>
        <begin position="274"/>
        <end position="291"/>
    </location>
</feature>
<feature type="transmembrane region" description="Helical" evidence="10">
    <location>
        <begin position="26"/>
        <end position="44"/>
    </location>
</feature>
<dbReference type="InterPro" id="IPR001279">
    <property type="entry name" value="Metallo-B-lactamas"/>
</dbReference>
<proteinExistence type="predicted"/>
<evidence type="ECO:0000256" key="10">
    <source>
        <dbReference type="SAM" id="Phobius"/>
    </source>
</evidence>
<feature type="transmembrane region" description="Helical" evidence="10">
    <location>
        <begin position="327"/>
        <end position="349"/>
    </location>
</feature>
<evidence type="ECO:0000259" key="11">
    <source>
        <dbReference type="SMART" id="SM00849"/>
    </source>
</evidence>
<dbReference type="InterPro" id="IPR036866">
    <property type="entry name" value="RibonucZ/Hydroxyglut_hydro"/>
</dbReference>
<evidence type="ECO:0000313" key="12">
    <source>
        <dbReference type="EMBL" id="CAB4533331.1"/>
    </source>
</evidence>
<reference evidence="12" key="1">
    <citation type="submission" date="2020-05" db="EMBL/GenBank/DDBJ databases">
        <authorList>
            <person name="Chiriac C."/>
            <person name="Salcher M."/>
            <person name="Ghai R."/>
            <person name="Kavagutti S V."/>
        </authorList>
    </citation>
    <scope>NUCLEOTIDE SEQUENCE</scope>
</reference>
<feature type="transmembrane region" description="Helical" evidence="10">
    <location>
        <begin position="199"/>
        <end position="225"/>
    </location>
</feature>
<dbReference type="PANTHER" id="PTHR30619:SF1">
    <property type="entry name" value="RECOMBINATION PROTEIN 2"/>
    <property type="match status" value="1"/>
</dbReference>
<feature type="transmembrane region" description="Helical" evidence="10">
    <location>
        <begin position="231"/>
        <end position="253"/>
    </location>
</feature>
<dbReference type="GO" id="GO:0017001">
    <property type="term" value="P:antibiotic catabolic process"/>
    <property type="evidence" value="ECO:0007669"/>
    <property type="project" value="InterPro"/>
</dbReference>
<gene>
    <name evidence="12" type="ORF">UFOPK1395_00594</name>
</gene>
<accession>A0A6J6B2X1</accession>
<dbReference type="Pfam" id="PF03772">
    <property type="entry name" value="Competence"/>
    <property type="match status" value="1"/>
</dbReference>
<protein>
    <submittedName>
        <fullName evidence="12">Unannotated protein</fullName>
    </submittedName>
</protein>
<dbReference type="EMBL" id="CAEZSB010000048">
    <property type="protein sequence ID" value="CAB4533331.1"/>
    <property type="molecule type" value="Genomic_DNA"/>
</dbReference>
<evidence type="ECO:0000256" key="1">
    <source>
        <dbReference type="ARBA" id="ARBA00001947"/>
    </source>
</evidence>
<keyword evidence="6" id="KW-0378">Hydrolase</keyword>
<evidence type="ECO:0000256" key="3">
    <source>
        <dbReference type="ARBA" id="ARBA00022475"/>
    </source>
</evidence>
<dbReference type="Gene3D" id="3.60.15.10">
    <property type="entry name" value="Ribonuclease Z/Hydroxyacylglutathione hydrolase-like"/>
    <property type="match status" value="1"/>
</dbReference>
<dbReference type="GO" id="GO:0005886">
    <property type="term" value="C:plasma membrane"/>
    <property type="evidence" value="ECO:0007669"/>
    <property type="project" value="UniProtKB-SubCell"/>
</dbReference>
<keyword evidence="9 10" id="KW-0472">Membrane</keyword>
<dbReference type="CDD" id="cd07731">
    <property type="entry name" value="ComA-like_MBL-fold"/>
    <property type="match status" value="1"/>
</dbReference>
<name>A0A6J6B2X1_9ZZZZ</name>
<evidence type="ECO:0000256" key="9">
    <source>
        <dbReference type="ARBA" id="ARBA00023136"/>
    </source>
</evidence>
<dbReference type="InterPro" id="IPR052159">
    <property type="entry name" value="Competence_DNA_uptake"/>
</dbReference>
<keyword evidence="5" id="KW-0479">Metal-binding</keyword>
<evidence type="ECO:0000256" key="2">
    <source>
        <dbReference type="ARBA" id="ARBA00004651"/>
    </source>
</evidence>
<feature type="transmembrane region" description="Helical" evidence="10">
    <location>
        <begin position="388"/>
        <end position="407"/>
    </location>
</feature>
<dbReference type="SMART" id="SM00849">
    <property type="entry name" value="Lactamase_B"/>
    <property type="match status" value="1"/>
</dbReference>
<sequence>MLQSAVSPWRISFAALLFLALGFRKARFLVFIVAILIGATAMSIRQTSLEHSAIAHHFDTQIEFTAQVITDPNQTSSGKFSFTARLLAFDIDNKHFALRVPVRIISQESVEILPGQMIAATARVVETKESRVAALFLVDKDIKELTAPSRWAASLGAIRTGLRTHSGDGDAGALIPGMVLGDTSKQTPQFKDQMKRSGLTHLVAVSGANFAIVSSFVLWCMQFVIRRNNYRIIATAIALVCFIALVRPSPSVLRAAAMTAVLLSAQATRRKTDALPALGFAIAAVVLGDPWQSRDVGFALSVLATAGLLLFAPIIENHLPTHKKFAGALAPPIAAIVFCSPILVALSGYLSPISIVANLLAAPFVAPITIIGFIAAIVSPFAPLLTSVFIYIIRVPAGSIAAIAHWSSDFPVLTIHNGTIGFVIVAFLVGLLWLFKKSWRRSTVVLIVIILSLTWVQRWPAGDWQIANCDVGQGDSMVINLHHGKAIVIDVGPDPVAENKCLRNLGIKEVSLLILSHFHADHVGGLSGLVQSRSVGQVWISNNLEPLLESTHSLALLEKSEIVTVQKGLVSQIAGIQFEVLWPENTTKNFEVMPGEGSQINNSSIAMLVTAADWSIFTAGDLEPPAQHEILGSVRTVDIYKVCHHGSKYQDEQLMSALSAQIAVISVGAKNSYGHPAPETIAALTRLGTQVVRTDLDGAIAITAKAHHLRVRKSKGTIRLFYWS</sequence>
<dbReference type="PANTHER" id="PTHR30619">
    <property type="entry name" value="DNA INTERNALIZATION/COMPETENCE PROTEIN COMEC/REC2"/>
    <property type="match status" value="1"/>
</dbReference>
<feature type="transmembrane region" description="Helical" evidence="10">
    <location>
        <begin position="297"/>
        <end position="315"/>
    </location>
</feature>
<dbReference type="Pfam" id="PF00753">
    <property type="entry name" value="Lactamase_B"/>
    <property type="match status" value="1"/>
</dbReference>
<dbReference type="PROSITE" id="PS00743">
    <property type="entry name" value="BETA_LACTAMASE_B_1"/>
    <property type="match status" value="1"/>
</dbReference>
<organism evidence="12">
    <name type="scientific">freshwater metagenome</name>
    <dbReference type="NCBI Taxonomy" id="449393"/>
    <lineage>
        <taxon>unclassified sequences</taxon>
        <taxon>metagenomes</taxon>
        <taxon>ecological metagenomes</taxon>
    </lineage>
</organism>
<evidence type="ECO:0000256" key="5">
    <source>
        <dbReference type="ARBA" id="ARBA00022723"/>
    </source>
</evidence>
<feature type="transmembrane region" description="Helical" evidence="10">
    <location>
        <begin position="413"/>
        <end position="435"/>
    </location>
</feature>
<keyword evidence="7" id="KW-0862">Zinc</keyword>
<evidence type="ECO:0000256" key="8">
    <source>
        <dbReference type="ARBA" id="ARBA00022989"/>
    </source>
</evidence>
<feature type="domain" description="Metallo-beta-lactamase" evidence="11">
    <location>
        <begin position="473"/>
        <end position="645"/>
    </location>
</feature>
<feature type="transmembrane region" description="Helical" evidence="10">
    <location>
        <begin position="442"/>
        <end position="459"/>
    </location>
</feature>
<dbReference type="GO" id="GO:0008270">
    <property type="term" value="F:zinc ion binding"/>
    <property type="evidence" value="ECO:0007669"/>
    <property type="project" value="InterPro"/>
</dbReference>
<dbReference type="AlphaFoldDB" id="A0A6J6B2X1"/>
<evidence type="ECO:0000256" key="6">
    <source>
        <dbReference type="ARBA" id="ARBA00022801"/>
    </source>
</evidence>
<dbReference type="InterPro" id="IPR025405">
    <property type="entry name" value="DUF4131"/>
</dbReference>
<dbReference type="Pfam" id="PF13567">
    <property type="entry name" value="DUF4131"/>
    <property type="match status" value="1"/>
</dbReference>